<dbReference type="PANTHER" id="PTHR30126">
    <property type="entry name" value="HTH-TYPE TRANSCRIPTIONAL REGULATOR"/>
    <property type="match status" value="1"/>
</dbReference>
<evidence type="ECO:0000256" key="5">
    <source>
        <dbReference type="SAM" id="Coils"/>
    </source>
</evidence>
<evidence type="ECO:0000259" key="6">
    <source>
        <dbReference type="PROSITE" id="PS50931"/>
    </source>
</evidence>
<sequence length="302" mass="34458">MDEKDCRLLLSISEESSLTKAAERMFMTQPALTYRLQQLEKAFGVPLIDKTLKGARFTPEGEHLASYARKMLNELNQVKEQLSNIRNEVKGTLRLGIANHYSLYKLPPLLKQFKELYPEVQFAVTCALSVEVMELLMRDEIQVGVIRGEHPWYEGKHLLHDEPVCIVSREPIDLNELPDLPQIAFQEPLTKTGGSPVSPFREGVASWWYERFERSPTVAMRVDSYETCKEMVRYGLGYAIIPGIFVSASDGLHQQELIRQNGQGVRRNTWLVYKESVLQQATVGRFVDLMRTVGTQHVLDGC</sequence>
<evidence type="ECO:0000256" key="3">
    <source>
        <dbReference type="ARBA" id="ARBA00023125"/>
    </source>
</evidence>
<dbReference type="Gene3D" id="3.40.190.290">
    <property type="match status" value="1"/>
</dbReference>
<dbReference type="PANTHER" id="PTHR30126:SF78">
    <property type="entry name" value="HTH LYSR-TYPE DOMAIN-CONTAINING PROTEIN"/>
    <property type="match status" value="1"/>
</dbReference>
<dbReference type="PRINTS" id="PR00039">
    <property type="entry name" value="HTHLYSR"/>
</dbReference>
<dbReference type="RefSeq" id="WP_053782655.1">
    <property type="nucleotide sequence ID" value="NZ_LITU01000070.1"/>
</dbReference>
<feature type="domain" description="HTH lysR-type" evidence="6">
    <location>
        <begin position="1"/>
        <end position="58"/>
    </location>
</feature>
<dbReference type="InterPro" id="IPR036390">
    <property type="entry name" value="WH_DNA-bd_sf"/>
</dbReference>
<feature type="coiled-coil region" evidence="5">
    <location>
        <begin position="68"/>
        <end position="95"/>
    </location>
</feature>
<keyword evidence="3" id="KW-0238">DNA-binding</keyword>
<dbReference type="PROSITE" id="PS50931">
    <property type="entry name" value="HTH_LYSR"/>
    <property type="match status" value="1"/>
</dbReference>
<comment type="similarity">
    <text evidence="1">Belongs to the LysR transcriptional regulatory family.</text>
</comment>
<name>A0A0M9BL34_9BACL</name>
<dbReference type="InterPro" id="IPR005119">
    <property type="entry name" value="LysR_subst-bd"/>
</dbReference>
<dbReference type="Pfam" id="PF00126">
    <property type="entry name" value="HTH_1"/>
    <property type="match status" value="1"/>
</dbReference>
<dbReference type="Pfam" id="PF03466">
    <property type="entry name" value="LysR_substrate"/>
    <property type="match status" value="1"/>
</dbReference>
<dbReference type="CDD" id="cd05466">
    <property type="entry name" value="PBP2_LTTR_substrate"/>
    <property type="match status" value="1"/>
</dbReference>
<comment type="caution">
    <text evidence="7">The sequence shown here is derived from an EMBL/GenBank/DDBJ whole genome shotgun (WGS) entry which is preliminary data.</text>
</comment>
<evidence type="ECO:0000256" key="1">
    <source>
        <dbReference type="ARBA" id="ARBA00009437"/>
    </source>
</evidence>
<evidence type="ECO:0000256" key="2">
    <source>
        <dbReference type="ARBA" id="ARBA00023015"/>
    </source>
</evidence>
<keyword evidence="5" id="KW-0175">Coiled coil</keyword>
<organism evidence="7 8">
    <name type="scientific">Paenibacillus xylanivorans</name>
    <dbReference type="NCBI Taxonomy" id="1705561"/>
    <lineage>
        <taxon>Bacteria</taxon>
        <taxon>Bacillati</taxon>
        <taxon>Bacillota</taxon>
        <taxon>Bacilli</taxon>
        <taxon>Bacillales</taxon>
        <taxon>Paenibacillaceae</taxon>
        <taxon>Paenibacillus</taxon>
    </lineage>
</organism>
<dbReference type="GO" id="GO:0000976">
    <property type="term" value="F:transcription cis-regulatory region binding"/>
    <property type="evidence" value="ECO:0007669"/>
    <property type="project" value="TreeGrafter"/>
</dbReference>
<evidence type="ECO:0000313" key="8">
    <source>
        <dbReference type="Proteomes" id="UP000037688"/>
    </source>
</evidence>
<dbReference type="EMBL" id="LITU01000070">
    <property type="protein sequence ID" value="KOY14468.1"/>
    <property type="molecule type" value="Genomic_DNA"/>
</dbReference>
<dbReference type="PATRIC" id="fig|1705561.3.peg.4399"/>
<dbReference type="GO" id="GO:0003700">
    <property type="term" value="F:DNA-binding transcription factor activity"/>
    <property type="evidence" value="ECO:0007669"/>
    <property type="project" value="InterPro"/>
</dbReference>
<keyword evidence="2" id="KW-0805">Transcription regulation</keyword>
<gene>
    <name evidence="7" type="ORF">AMS66_21080</name>
</gene>
<dbReference type="InterPro" id="IPR036388">
    <property type="entry name" value="WH-like_DNA-bd_sf"/>
</dbReference>
<proteinExistence type="inferred from homology"/>
<evidence type="ECO:0000256" key="4">
    <source>
        <dbReference type="ARBA" id="ARBA00023163"/>
    </source>
</evidence>
<dbReference type="Gene3D" id="1.10.10.10">
    <property type="entry name" value="Winged helix-like DNA-binding domain superfamily/Winged helix DNA-binding domain"/>
    <property type="match status" value="1"/>
</dbReference>
<accession>A0A0M9BL34</accession>
<reference evidence="7 8" key="1">
    <citation type="submission" date="2015-08" db="EMBL/GenBank/DDBJ databases">
        <title>Draft genome sequence of cellulolytic and xylanolytic Paenibacillus sp. A59, isolated from a decaying forest soil from Patagonia, Argentina.</title>
        <authorList>
            <person name="Ghio S."/>
            <person name="Caceres A.M."/>
            <person name="Talia P."/>
            <person name="Grasso D."/>
            <person name="Campos E."/>
        </authorList>
    </citation>
    <scope>NUCLEOTIDE SEQUENCE [LARGE SCALE GENOMIC DNA]</scope>
    <source>
        <strain evidence="7 8">A59</strain>
    </source>
</reference>
<dbReference type="SUPFAM" id="SSF53850">
    <property type="entry name" value="Periplasmic binding protein-like II"/>
    <property type="match status" value="1"/>
</dbReference>
<keyword evidence="4" id="KW-0804">Transcription</keyword>
<dbReference type="SUPFAM" id="SSF46785">
    <property type="entry name" value="Winged helix' DNA-binding domain"/>
    <property type="match status" value="1"/>
</dbReference>
<evidence type="ECO:0000313" key="7">
    <source>
        <dbReference type="EMBL" id="KOY14468.1"/>
    </source>
</evidence>
<dbReference type="InterPro" id="IPR000847">
    <property type="entry name" value="LysR_HTH_N"/>
</dbReference>
<dbReference type="AlphaFoldDB" id="A0A0M9BL34"/>
<keyword evidence="8" id="KW-1185">Reference proteome</keyword>
<dbReference type="OrthoDB" id="107670at2"/>
<dbReference type="Proteomes" id="UP000037688">
    <property type="component" value="Unassembled WGS sequence"/>
</dbReference>
<protein>
    <submittedName>
        <fullName evidence="7">LysR family transcriptional regulator</fullName>
    </submittedName>
</protein>